<comment type="caution">
    <text evidence="1">The sequence shown here is derived from an EMBL/GenBank/DDBJ whole genome shotgun (WGS) entry which is preliminary data.</text>
</comment>
<keyword evidence="2" id="KW-1185">Reference proteome</keyword>
<name>A0ACC0LHP3_RHOML</name>
<gene>
    <name evidence="1" type="ORF">RHMOL_Rhmol12G0138300</name>
</gene>
<organism evidence="1 2">
    <name type="scientific">Rhododendron molle</name>
    <name type="common">Chinese azalea</name>
    <name type="synonym">Azalea mollis</name>
    <dbReference type="NCBI Taxonomy" id="49168"/>
    <lineage>
        <taxon>Eukaryota</taxon>
        <taxon>Viridiplantae</taxon>
        <taxon>Streptophyta</taxon>
        <taxon>Embryophyta</taxon>
        <taxon>Tracheophyta</taxon>
        <taxon>Spermatophyta</taxon>
        <taxon>Magnoliopsida</taxon>
        <taxon>eudicotyledons</taxon>
        <taxon>Gunneridae</taxon>
        <taxon>Pentapetalae</taxon>
        <taxon>asterids</taxon>
        <taxon>Ericales</taxon>
        <taxon>Ericaceae</taxon>
        <taxon>Ericoideae</taxon>
        <taxon>Rhodoreae</taxon>
        <taxon>Rhododendron</taxon>
    </lineage>
</organism>
<reference evidence="1" key="1">
    <citation type="submission" date="2022-02" db="EMBL/GenBank/DDBJ databases">
        <title>Plant Genome Project.</title>
        <authorList>
            <person name="Zhang R.-G."/>
        </authorList>
    </citation>
    <scope>NUCLEOTIDE SEQUENCE</scope>
    <source>
        <strain evidence="1">AT1</strain>
    </source>
</reference>
<protein>
    <submittedName>
        <fullName evidence="1">Uncharacterized protein</fullName>
    </submittedName>
</protein>
<evidence type="ECO:0000313" key="1">
    <source>
        <dbReference type="EMBL" id="KAI8528288.1"/>
    </source>
</evidence>
<proteinExistence type="predicted"/>
<accession>A0ACC0LHP3</accession>
<sequence length="82" mass="9244">MDKICFLNKLNTRDLTNKSGRREYKISEIHELEAPLIAPSSSTSPPPLLLVHTAGDLDARRERCGRCRPHRFVAAVSEEEAQ</sequence>
<dbReference type="EMBL" id="CM046399">
    <property type="protein sequence ID" value="KAI8528288.1"/>
    <property type="molecule type" value="Genomic_DNA"/>
</dbReference>
<dbReference type="Proteomes" id="UP001062846">
    <property type="component" value="Chromosome 12"/>
</dbReference>
<evidence type="ECO:0000313" key="2">
    <source>
        <dbReference type="Proteomes" id="UP001062846"/>
    </source>
</evidence>